<evidence type="ECO:0000313" key="3">
    <source>
        <dbReference type="EMBL" id="GFS21943.1"/>
    </source>
</evidence>
<keyword evidence="4" id="KW-1185">Reference proteome</keyword>
<dbReference type="EMBL" id="BMAT01013876">
    <property type="protein sequence ID" value="GFS21943.1"/>
    <property type="molecule type" value="Genomic_DNA"/>
</dbReference>
<evidence type="ECO:0000256" key="1">
    <source>
        <dbReference type="ARBA" id="ARBA00022898"/>
    </source>
</evidence>
<proteinExistence type="predicted"/>
<evidence type="ECO:0000259" key="2">
    <source>
        <dbReference type="Pfam" id="PF00266"/>
    </source>
</evidence>
<dbReference type="InterPro" id="IPR015421">
    <property type="entry name" value="PyrdxlP-dep_Trfase_major"/>
</dbReference>
<organism evidence="3 4">
    <name type="scientific">Elysia marginata</name>
    <dbReference type="NCBI Taxonomy" id="1093978"/>
    <lineage>
        <taxon>Eukaryota</taxon>
        <taxon>Metazoa</taxon>
        <taxon>Spiralia</taxon>
        <taxon>Lophotrochozoa</taxon>
        <taxon>Mollusca</taxon>
        <taxon>Gastropoda</taxon>
        <taxon>Heterobranchia</taxon>
        <taxon>Euthyneura</taxon>
        <taxon>Panpulmonata</taxon>
        <taxon>Sacoglossa</taxon>
        <taxon>Placobranchoidea</taxon>
        <taxon>Plakobranchidae</taxon>
        <taxon>Elysia</taxon>
    </lineage>
</organism>
<protein>
    <submittedName>
        <fullName evidence="3">Isopenicillin N epimerase</fullName>
    </submittedName>
</protein>
<dbReference type="SUPFAM" id="SSF53383">
    <property type="entry name" value="PLP-dependent transferases"/>
    <property type="match status" value="1"/>
</dbReference>
<evidence type="ECO:0000313" key="4">
    <source>
        <dbReference type="Proteomes" id="UP000762676"/>
    </source>
</evidence>
<dbReference type="PANTHER" id="PTHR43092:SF2">
    <property type="entry name" value="HERCYNYLCYSTEINE SULFOXIDE LYASE"/>
    <property type="match status" value="1"/>
</dbReference>
<dbReference type="Proteomes" id="UP000762676">
    <property type="component" value="Unassembled WGS sequence"/>
</dbReference>
<feature type="domain" description="Aminotransferase class V" evidence="2">
    <location>
        <begin position="165"/>
        <end position="317"/>
    </location>
</feature>
<dbReference type="PANTHER" id="PTHR43092">
    <property type="entry name" value="L-CYSTEINE DESULFHYDRASE"/>
    <property type="match status" value="1"/>
</dbReference>
<dbReference type="AlphaFoldDB" id="A0AAV4JJ91"/>
<accession>A0AAV4JJ91</accession>
<name>A0AAV4JJ91_9GAST</name>
<reference evidence="3 4" key="1">
    <citation type="journal article" date="2021" name="Elife">
        <title>Chloroplast acquisition without the gene transfer in kleptoplastic sea slugs, Plakobranchus ocellatus.</title>
        <authorList>
            <person name="Maeda T."/>
            <person name="Takahashi S."/>
            <person name="Yoshida T."/>
            <person name="Shimamura S."/>
            <person name="Takaki Y."/>
            <person name="Nagai Y."/>
            <person name="Toyoda A."/>
            <person name="Suzuki Y."/>
            <person name="Arimoto A."/>
            <person name="Ishii H."/>
            <person name="Satoh N."/>
            <person name="Nishiyama T."/>
            <person name="Hasebe M."/>
            <person name="Maruyama T."/>
            <person name="Minagawa J."/>
            <person name="Obokata J."/>
            <person name="Shigenobu S."/>
        </authorList>
    </citation>
    <scope>NUCLEOTIDE SEQUENCE [LARGE SCALE GENOMIC DNA]</scope>
</reference>
<dbReference type="Pfam" id="PF00266">
    <property type="entry name" value="Aminotran_5"/>
    <property type="match status" value="1"/>
</dbReference>
<dbReference type="InterPro" id="IPR015424">
    <property type="entry name" value="PyrdxlP-dep_Trfase"/>
</dbReference>
<comment type="caution">
    <text evidence="3">The sequence shown here is derived from an EMBL/GenBank/DDBJ whole genome shotgun (WGS) entry which is preliminary data.</text>
</comment>
<dbReference type="Gene3D" id="3.90.1150.10">
    <property type="entry name" value="Aspartate Aminotransferase, domain 1"/>
    <property type="match status" value="1"/>
</dbReference>
<keyword evidence="1" id="KW-0663">Pyridoxal phosphate</keyword>
<gene>
    <name evidence="3" type="ORF">ElyMa_006937700</name>
</gene>
<dbReference type="Gene3D" id="3.40.640.10">
    <property type="entry name" value="Type I PLP-dependent aspartate aminotransferase-like (Major domain)"/>
    <property type="match status" value="2"/>
</dbReference>
<dbReference type="InterPro" id="IPR000192">
    <property type="entry name" value="Aminotrans_V_dom"/>
</dbReference>
<sequence length="401" mass="45429">MAKRDFGSFHASNVQELLSLPNEKYFPPQVPFSLPSIILDDHKNSHGSLIFGREIKKRFFLLEDSCCFLNHGAFGAALKPGLDTARQWQLYAEQQPLRFYDREVMPFLVHVSRRMAHFVNCCPTDLALVHNATFGINSVLNSLDWVAGDVILTFNITYGAVKKLVKHICSKTGAINREAEIQFPISGKEEARVLIDGAHALGSLPLDLKSLNPDYYVSNCHKWFCSPKGAAFLYVRPDLQHEVRPAVVSHGLGSGFNSEFVWTGLDDYSSFLALHTVLDFWEAFTPSAIRTYIHQLMRDATDVLTKLWDTKLPAPLQMFGSMALVELPKSIHQMFETVDYSAAETVQNTLYHDFSIEVPIKSLQDRLYVRISVHIHNQLSDYEKLGRAMITISQKRKHNGE</sequence>
<dbReference type="InterPro" id="IPR015422">
    <property type="entry name" value="PyrdxlP-dep_Trfase_small"/>
</dbReference>